<dbReference type="InterPro" id="IPR003029">
    <property type="entry name" value="S1_domain"/>
</dbReference>
<keyword evidence="1 6" id="KW-0004">4Fe-4S</keyword>
<comment type="function">
    <text evidence="6">Catalyzes the conversion of 1-hydroxy-2-methyl-2-(E)-butenyl 4-diphosphate (HMBPP) into a mixture of isopentenyl diphosphate (IPP) and dimethylallyl diphosphate (DMAPP). Acts in the terminal step of the DOXP/MEP pathway for isoprenoid precursor biosynthesis.</text>
</comment>
<evidence type="ECO:0000256" key="6">
    <source>
        <dbReference type="HAMAP-Rule" id="MF_00191"/>
    </source>
</evidence>
<comment type="catalytic activity">
    <reaction evidence="6">
        <text>dimethylallyl diphosphate + 2 oxidized [2Fe-2S]-[ferredoxin] + H2O = (2E)-4-hydroxy-3-methylbut-2-enyl diphosphate + 2 reduced [2Fe-2S]-[ferredoxin] + 2 H(+)</text>
        <dbReference type="Rhea" id="RHEA:24825"/>
        <dbReference type="Rhea" id="RHEA-COMP:10000"/>
        <dbReference type="Rhea" id="RHEA-COMP:10001"/>
        <dbReference type="ChEBI" id="CHEBI:15377"/>
        <dbReference type="ChEBI" id="CHEBI:15378"/>
        <dbReference type="ChEBI" id="CHEBI:33737"/>
        <dbReference type="ChEBI" id="CHEBI:33738"/>
        <dbReference type="ChEBI" id="CHEBI:57623"/>
        <dbReference type="ChEBI" id="CHEBI:128753"/>
        <dbReference type="EC" id="1.17.7.4"/>
    </reaction>
</comment>
<feature type="binding site" evidence="6">
    <location>
        <position position="124"/>
    </location>
    <ligand>
        <name>dimethylallyl diphosphate</name>
        <dbReference type="ChEBI" id="CHEBI:57623"/>
    </ligand>
</feature>
<feature type="binding site" evidence="6">
    <location>
        <position position="171"/>
    </location>
    <ligand>
        <name>(2E)-4-hydroxy-3-methylbut-2-enyl diphosphate</name>
        <dbReference type="ChEBI" id="CHEBI:128753"/>
    </ligand>
</feature>
<comment type="pathway">
    <text evidence="6">Isoprenoid biosynthesis; dimethylallyl diphosphate biosynthesis; dimethylallyl diphosphate from (2E)-4-hydroxy-3-methylbutenyl diphosphate: step 1/1.</text>
</comment>
<proteinExistence type="inferred from homology"/>
<dbReference type="NCBIfam" id="NF005208">
    <property type="entry name" value="PRK06676.1"/>
    <property type="match status" value="1"/>
</dbReference>
<dbReference type="GO" id="GO:0051539">
    <property type="term" value="F:4 iron, 4 sulfur cluster binding"/>
    <property type="evidence" value="ECO:0007669"/>
    <property type="project" value="UniProtKB-UniRule"/>
</dbReference>
<accession>A0AAI9K4D0</accession>
<dbReference type="InterPro" id="IPR003451">
    <property type="entry name" value="LytB/IspH"/>
</dbReference>
<sequence>MEILLAKSAGFCFGVQRAVDTAYEHADEENVYTYGQIIHNEEVVGDLTKHGVQVIDSDDELLEIKDSKVIIRSHGAEKRIYDILEAGGNTVIDATCPFVKKIHNIVREEGQKGNTVVIIGDSSHPEVKGIVGWCVEPPVVIGSEEEAEAFVRKYIDGEVKTADNISIVSQTTFNYRKFNYIVDIIRNKLYNVTAYKTICNATSVRQREAQEIASKVDAMIVIGGRNSSNTQKLYEISKKECENTYYIQTLVDLDLTTFESVSRVGITAGASTPNKIIKEVHGRMDEMNFEELLKNDESRVSIKTGEIVEGRVIDVKPDEILVDISYKSDGIIPRSEYTNTPNADLTELVHVDDPITAKVVKTNDGEGSVLLSYKRVAAEKANEKLEAALESGEILTGKVVQVVSGGLNVMYDETRVFIPASLVSDTYEKNLDKYLDQDIEFVLTEYQPKKRRIIGNRKQIVAARKAEAAKALFDRIEVGMIVEGVVKNVTSFGAFIDLGGADGLLHISEMSWGRVDDPKSVLKVGDTVKAFIKNIDGEKIALSLKFDDTNPWLNAAEKYAPGTVVTGKVARMADFGAFIELEPGVDALLHVSQISYEHVNKPEDVYKVGDEVEAVVVECNADDKKISLSVKELLPAPEYTDDVAEDTEE</sequence>
<evidence type="ECO:0000313" key="9">
    <source>
        <dbReference type="Proteomes" id="UP000660047"/>
    </source>
</evidence>
<feature type="binding site" evidence="6">
    <location>
        <position position="199"/>
    </location>
    <ligand>
        <name>[4Fe-4S] cluster</name>
        <dbReference type="ChEBI" id="CHEBI:49883"/>
    </ligand>
</feature>
<evidence type="ECO:0000313" key="8">
    <source>
        <dbReference type="EMBL" id="GFO93056.1"/>
    </source>
</evidence>
<feature type="binding site" evidence="6">
    <location>
        <position position="229"/>
    </location>
    <ligand>
        <name>(2E)-4-hydroxy-3-methylbut-2-enyl diphosphate</name>
        <dbReference type="ChEBI" id="CHEBI:128753"/>
    </ligand>
</feature>
<dbReference type="PANTHER" id="PTHR30426">
    <property type="entry name" value="4-HYDROXY-3-METHYLBUT-2-ENYL DIPHOSPHATE REDUCTASE"/>
    <property type="match status" value="1"/>
</dbReference>
<dbReference type="GO" id="GO:0050992">
    <property type="term" value="P:dimethylallyl diphosphate biosynthetic process"/>
    <property type="evidence" value="ECO:0007669"/>
    <property type="project" value="UniProtKB-UniRule"/>
</dbReference>
<feature type="binding site" evidence="6">
    <location>
        <position position="74"/>
    </location>
    <ligand>
        <name>(2E)-4-hydroxy-3-methylbut-2-enyl diphosphate</name>
        <dbReference type="ChEBI" id="CHEBI:128753"/>
    </ligand>
</feature>
<dbReference type="GO" id="GO:0051745">
    <property type="term" value="F:4-hydroxy-3-methylbut-2-enyl diphosphate reductase activity"/>
    <property type="evidence" value="ECO:0007669"/>
    <property type="project" value="UniProtKB-UniRule"/>
</dbReference>
<dbReference type="AlphaFoldDB" id="A0AAI9K4D0"/>
<dbReference type="EC" id="1.17.7.4" evidence="6"/>
<dbReference type="Pfam" id="PF02401">
    <property type="entry name" value="LYTB"/>
    <property type="match status" value="1"/>
</dbReference>
<dbReference type="EMBL" id="BLYL01000001">
    <property type="protein sequence ID" value="GFO93056.1"/>
    <property type="molecule type" value="Genomic_DNA"/>
</dbReference>
<evidence type="ECO:0000259" key="7">
    <source>
        <dbReference type="PROSITE" id="PS50126"/>
    </source>
</evidence>
<feature type="binding site" evidence="6">
    <location>
        <position position="271"/>
    </location>
    <ligand>
        <name>(2E)-4-hydroxy-3-methylbut-2-enyl diphosphate</name>
        <dbReference type="ChEBI" id="CHEBI:128753"/>
    </ligand>
</feature>
<dbReference type="RefSeq" id="WP_055222594.1">
    <property type="nucleotide sequence ID" value="NZ_BLYL01000001.1"/>
</dbReference>
<dbReference type="PROSITE" id="PS50126">
    <property type="entry name" value="S1"/>
    <property type="match status" value="4"/>
</dbReference>
<feature type="binding site" evidence="6">
    <location>
        <position position="229"/>
    </location>
    <ligand>
        <name>dimethylallyl diphosphate</name>
        <dbReference type="ChEBI" id="CHEBI:57623"/>
    </ligand>
</feature>
<dbReference type="CDD" id="cd05688">
    <property type="entry name" value="S1_RPS1_repeat_ec3"/>
    <property type="match status" value="1"/>
</dbReference>
<reference evidence="8" key="1">
    <citation type="submission" date="2020-06" db="EMBL/GenBank/DDBJ databases">
        <title>Characterization of fructooligosaccharide metabolism and fructooligosaccharide-degrading enzymes in human commensal butyrate producers.</title>
        <authorList>
            <person name="Tanno H."/>
            <person name="Fujii T."/>
            <person name="Hirano K."/>
            <person name="Maeno S."/>
            <person name="Tonozuka T."/>
            <person name="Sakamoto M."/>
            <person name="Ohkuma M."/>
            <person name="Tochio T."/>
            <person name="Endo A."/>
        </authorList>
    </citation>
    <scope>NUCLEOTIDE SEQUENCE</scope>
    <source>
        <strain evidence="8">JCM 31265</strain>
    </source>
</reference>
<dbReference type="Gene3D" id="3.40.50.11270">
    <property type="match status" value="1"/>
</dbReference>
<protein>
    <recommendedName>
        <fullName evidence="6">4-hydroxy-3-methylbut-2-enyl diphosphate reductase</fullName>
        <shortName evidence="6">HMBPP reductase</shortName>
        <ecNumber evidence="6">1.17.7.4</ecNumber>
    </recommendedName>
</protein>
<feature type="domain" description="S1 motif" evidence="7">
    <location>
        <begin position="479"/>
        <end position="545"/>
    </location>
</feature>
<dbReference type="PRINTS" id="PR00681">
    <property type="entry name" value="RIBOSOMALS1"/>
</dbReference>
<dbReference type="Pfam" id="PF00575">
    <property type="entry name" value="S1"/>
    <property type="match status" value="4"/>
</dbReference>
<feature type="binding site" evidence="6">
    <location>
        <position position="228"/>
    </location>
    <ligand>
        <name>(2E)-4-hydroxy-3-methylbut-2-enyl diphosphate</name>
        <dbReference type="ChEBI" id="CHEBI:128753"/>
    </ligand>
</feature>
<comment type="pathway">
    <text evidence="6">Isoprenoid biosynthesis; isopentenyl diphosphate biosynthesis via DXP pathway; isopentenyl diphosphate from 1-deoxy-D-xylulose 5-phosphate: step 6/6.</text>
</comment>
<comment type="cofactor">
    <cofactor evidence="6">
        <name>[4Fe-4S] cluster</name>
        <dbReference type="ChEBI" id="CHEBI:49883"/>
    </cofactor>
    <text evidence="6">Binds 1 [4Fe-4S] cluster per subunit.</text>
</comment>
<dbReference type="GO" id="GO:0005737">
    <property type="term" value="C:cytoplasm"/>
    <property type="evidence" value="ECO:0007669"/>
    <property type="project" value="UniProtKB-ARBA"/>
</dbReference>
<comment type="function">
    <text evidence="5">Binds mRNA; thus facilitating recognition of the initiation point. It is needed to translate mRNA with a short Shine-Dalgarno (SD) purine-rich sequence.</text>
</comment>
<feature type="binding site" evidence="6">
    <location>
        <position position="271"/>
    </location>
    <ligand>
        <name>isopentenyl diphosphate</name>
        <dbReference type="ChEBI" id="CHEBI:128769"/>
    </ligand>
</feature>
<feature type="binding site" evidence="6">
    <location>
        <position position="12"/>
    </location>
    <ligand>
        <name>[4Fe-4S] cluster</name>
        <dbReference type="ChEBI" id="CHEBI:49883"/>
    </ligand>
</feature>
<feature type="binding site" evidence="6">
    <location>
        <position position="229"/>
    </location>
    <ligand>
        <name>isopentenyl diphosphate</name>
        <dbReference type="ChEBI" id="CHEBI:128769"/>
    </ligand>
</feature>
<evidence type="ECO:0000256" key="4">
    <source>
        <dbReference type="ARBA" id="ARBA00023014"/>
    </source>
</evidence>
<comment type="similarity">
    <text evidence="6">Belongs to the IspH family.</text>
</comment>
<dbReference type="SMART" id="SM00316">
    <property type="entry name" value="S1"/>
    <property type="match status" value="4"/>
</dbReference>
<feature type="binding site" evidence="6">
    <location>
        <position position="124"/>
    </location>
    <ligand>
        <name>isopentenyl diphosphate</name>
        <dbReference type="ChEBI" id="CHEBI:128769"/>
    </ligand>
</feature>
<dbReference type="GO" id="GO:0003729">
    <property type="term" value="F:mRNA binding"/>
    <property type="evidence" value="ECO:0007669"/>
    <property type="project" value="UniProtKB-ARBA"/>
</dbReference>
<keyword evidence="3 6" id="KW-0408">Iron</keyword>
<feature type="binding site" evidence="6">
    <location>
        <position position="227"/>
    </location>
    <ligand>
        <name>(2E)-4-hydroxy-3-methylbut-2-enyl diphosphate</name>
        <dbReference type="ChEBI" id="CHEBI:128753"/>
    </ligand>
</feature>
<dbReference type="SUPFAM" id="SSF50249">
    <property type="entry name" value="Nucleic acid-binding proteins"/>
    <property type="match status" value="4"/>
</dbReference>
<feature type="binding site" evidence="6">
    <location>
        <position position="39"/>
    </location>
    <ligand>
        <name>(2E)-4-hydroxy-3-methylbut-2-enyl diphosphate</name>
        <dbReference type="ChEBI" id="CHEBI:128753"/>
    </ligand>
</feature>
<dbReference type="PANTHER" id="PTHR30426:SF0">
    <property type="entry name" value="4-HYDROXY-3-METHYLBUT-2-ENYL DIPHOSPHATE REDUCTASE"/>
    <property type="match status" value="1"/>
</dbReference>
<dbReference type="GO" id="GO:0046872">
    <property type="term" value="F:metal ion binding"/>
    <property type="evidence" value="ECO:0007669"/>
    <property type="project" value="UniProtKB-KW"/>
</dbReference>
<keyword evidence="6" id="KW-0414">Isoprene biosynthesis</keyword>
<dbReference type="InterPro" id="IPR035104">
    <property type="entry name" value="Ribosomal_protein_S1-like"/>
</dbReference>
<dbReference type="InterPro" id="IPR012340">
    <property type="entry name" value="NA-bd_OB-fold"/>
</dbReference>
<feature type="binding site" evidence="6">
    <location>
        <position position="74"/>
    </location>
    <ligand>
        <name>dimethylallyl diphosphate</name>
        <dbReference type="ChEBI" id="CHEBI:57623"/>
    </ligand>
</feature>
<feature type="binding site" evidence="6">
    <location>
        <position position="124"/>
    </location>
    <ligand>
        <name>(2E)-4-hydroxy-3-methylbut-2-enyl diphosphate</name>
        <dbReference type="ChEBI" id="CHEBI:128753"/>
    </ligand>
</feature>
<feature type="binding site" evidence="6">
    <location>
        <position position="228"/>
    </location>
    <ligand>
        <name>dimethylallyl diphosphate</name>
        <dbReference type="ChEBI" id="CHEBI:57623"/>
    </ligand>
</feature>
<feature type="binding site" evidence="6">
    <location>
        <position position="39"/>
    </location>
    <ligand>
        <name>isopentenyl diphosphate</name>
        <dbReference type="ChEBI" id="CHEBI:128769"/>
    </ligand>
</feature>
<dbReference type="Gene3D" id="3.40.1010.20">
    <property type="entry name" value="4-hydroxy-3-methylbut-2-enyl diphosphate reductase, catalytic domain"/>
    <property type="match status" value="2"/>
</dbReference>
<dbReference type="NCBIfam" id="TIGR00216">
    <property type="entry name" value="ispH_lytB"/>
    <property type="match status" value="1"/>
</dbReference>
<evidence type="ECO:0000256" key="3">
    <source>
        <dbReference type="ARBA" id="ARBA00023004"/>
    </source>
</evidence>
<dbReference type="GO" id="GO:0019288">
    <property type="term" value="P:isopentenyl diphosphate biosynthetic process, methylerythritol 4-phosphate pathway"/>
    <property type="evidence" value="ECO:0007669"/>
    <property type="project" value="UniProtKB-UniRule"/>
</dbReference>
<keyword evidence="6" id="KW-0560">Oxidoreductase</keyword>
<dbReference type="FunFam" id="2.40.50.140:FF:000051">
    <property type="entry name" value="RNA-binding transcriptional accessory protein"/>
    <property type="match status" value="1"/>
</dbReference>
<evidence type="ECO:0000256" key="5">
    <source>
        <dbReference type="ARBA" id="ARBA00025604"/>
    </source>
</evidence>
<feature type="binding site" evidence="6">
    <location>
        <position position="228"/>
    </location>
    <ligand>
        <name>isopentenyl diphosphate</name>
        <dbReference type="ChEBI" id="CHEBI:128769"/>
    </ligand>
</feature>
<name>A0AAI9K4D0_9FIRM</name>
<dbReference type="CDD" id="cd05687">
    <property type="entry name" value="S1_RPS1_repeat_ec1_hs1"/>
    <property type="match status" value="1"/>
</dbReference>
<keyword evidence="4 6" id="KW-0411">Iron-sulfur</keyword>
<feature type="binding site" evidence="6">
    <location>
        <position position="227"/>
    </location>
    <ligand>
        <name>dimethylallyl diphosphate</name>
        <dbReference type="ChEBI" id="CHEBI:57623"/>
    </ligand>
</feature>
<feature type="domain" description="S1 motif" evidence="7">
    <location>
        <begin position="305"/>
        <end position="374"/>
    </location>
</feature>
<comment type="catalytic activity">
    <reaction evidence="6">
        <text>isopentenyl diphosphate + 2 oxidized [2Fe-2S]-[ferredoxin] + H2O = (2E)-4-hydroxy-3-methylbut-2-enyl diphosphate + 2 reduced [2Fe-2S]-[ferredoxin] + 2 H(+)</text>
        <dbReference type="Rhea" id="RHEA:24488"/>
        <dbReference type="Rhea" id="RHEA-COMP:10000"/>
        <dbReference type="Rhea" id="RHEA-COMP:10001"/>
        <dbReference type="ChEBI" id="CHEBI:15377"/>
        <dbReference type="ChEBI" id="CHEBI:15378"/>
        <dbReference type="ChEBI" id="CHEBI:33737"/>
        <dbReference type="ChEBI" id="CHEBI:33738"/>
        <dbReference type="ChEBI" id="CHEBI:128753"/>
        <dbReference type="ChEBI" id="CHEBI:128769"/>
        <dbReference type="EC" id="1.17.7.4"/>
    </reaction>
</comment>
<dbReference type="Gene3D" id="2.40.50.140">
    <property type="entry name" value="Nucleic acid-binding proteins"/>
    <property type="match status" value="4"/>
</dbReference>
<comment type="caution">
    <text evidence="8">The sequence shown here is derived from an EMBL/GenBank/DDBJ whole genome shotgun (WGS) entry which is preliminary data.</text>
</comment>
<feature type="domain" description="S1 motif" evidence="7">
    <location>
        <begin position="392"/>
        <end position="458"/>
    </location>
</feature>
<feature type="binding site" evidence="6">
    <location>
        <position position="39"/>
    </location>
    <ligand>
        <name>dimethylallyl diphosphate</name>
        <dbReference type="ChEBI" id="CHEBI:57623"/>
    </ligand>
</feature>
<dbReference type="CDD" id="cd04465">
    <property type="entry name" value="S1_RPS1_repeat_ec2_hs2"/>
    <property type="match status" value="1"/>
</dbReference>
<dbReference type="Proteomes" id="UP000660047">
    <property type="component" value="Unassembled WGS sequence"/>
</dbReference>
<feature type="domain" description="S1 motif" evidence="7">
    <location>
        <begin position="562"/>
        <end position="631"/>
    </location>
</feature>
<dbReference type="HAMAP" id="MF_00191">
    <property type="entry name" value="IspH"/>
    <property type="match status" value="1"/>
</dbReference>
<gene>
    <name evidence="6 8" type="primary">ispH</name>
    <name evidence="8" type="ORF">COEU31_01020</name>
</gene>
<feature type="binding site" evidence="6">
    <location>
        <position position="227"/>
    </location>
    <ligand>
        <name>isopentenyl diphosphate</name>
        <dbReference type="ChEBI" id="CHEBI:128769"/>
    </ligand>
</feature>
<feature type="binding site" evidence="6">
    <location>
        <position position="271"/>
    </location>
    <ligand>
        <name>dimethylallyl diphosphate</name>
        <dbReference type="ChEBI" id="CHEBI:57623"/>
    </ligand>
</feature>
<dbReference type="NCBIfam" id="NF000907">
    <property type="entry name" value="PRK00087.1"/>
    <property type="match status" value="1"/>
</dbReference>
<dbReference type="GO" id="GO:0016114">
    <property type="term" value="P:terpenoid biosynthetic process"/>
    <property type="evidence" value="ECO:0007669"/>
    <property type="project" value="UniProtKB-UniRule"/>
</dbReference>
<evidence type="ECO:0000256" key="1">
    <source>
        <dbReference type="ARBA" id="ARBA00022485"/>
    </source>
</evidence>
<feature type="binding site" evidence="6">
    <location>
        <position position="96"/>
    </location>
    <ligand>
        <name>[4Fe-4S] cluster</name>
        <dbReference type="ChEBI" id="CHEBI:49883"/>
    </ligand>
</feature>
<feature type="binding site" evidence="6">
    <location>
        <position position="74"/>
    </location>
    <ligand>
        <name>isopentenyl diphosphate</name>
        <dbReference type="ChEBI" id="CHEBI:128769"/>
    </ligand>
</feature>
<organism evidence="8 9">
    <name type="scientific">Coprococcus eutactus</name>
    <dbReference type="NCBI Taxonomy" id="33043"/>
    <lineage>
        <taxon>Bacteria</taxon>
        <taxon>Bacillati</taxon>
        <taxon>Bacillota</taxon>
        <taxon>Clostridia</taxon>
        <taxon>Lachnospirales</taxon>
        <taxon>Lachnospiraceae</taxon>
        <taxon>Coprococcus</taxon>
    </lineage>
</organism>
<feature type="active site" description="Proton donor" evidence="6">
    <location>
        <position position="126"/>
    </location>
</feature>
<dbReference type="CDD" id="cd13944">
    <property type="entry name" value="lytB_ispH"/>
    <property type="match status" value="1"/>
</dbReference>
<evidence type="ECO:0000256" key="2">
    <source>
        <dbReference type="ARBA" id="ARBA00022723"/>
    </source>
</evidence>
<keyword evidence="2 6" id="KW-0479">Metal-binding</keyword>
<dbReference type="FunFam" id="2.40.50.140:FF:000103">
    <property type="entry name" value="protein RRP5 homolog"/>
    <property type="match status" value="1"/>
</dbReference>